<comment type="caution">
    <text evidence="1">The sequence shown here is derived from an EMBL/GenBank/DDBJ whole genome shotgun (WGS) entry which is preliminary data.</text>
</comment>
<organism evidence="1 2">
    <name type="scientific">Dermacentor silvarum</name>
    <name type="common">Tick</name>
    <dbReference type="NCBI Taxonomy" id="543639"/>
    <lineage>
        <taxon>Eukaryota</taxon>
        <taxon>Metazoa</taxon>
        <taxon>Ecdysozoa</taxon>
        <taxon>Arthropoda</taxon>
        <taxon>Chelicerata</taxon>
        <taxon>Arachnida</taxon>
        <taxon>Acari</taxon>
        <taxon>Parasitiformes</taxon>
        <taxon>Ixodida</taxon>
        <taxon>Ixodoidea</taxon>
        <taxon>Ixodidae</taxon>
        <taxon>Rhipicephalinae</taxon>
        <taxon>Dermacentor</taxon>
    </lineage>
</organism>
<dbReference type="EMBL" id="CM023479">
    <property type="protein sequence ID" value="KAH7975063.1"/>
    <property type="molecule type" value="Genomic_DNA"/>
</dbReference>
<name>A0ACB8DRJ0_DERSI</name>
<protein>
    <submittedName>
        <fullName evidence="1">Uncharacterized protein</fullName>
    </submittedName>
</protein>
<sequence>MPCTDTGVSPSLIVVKKKIEDDSYLEDGTFVSCDDGSFVSHQDAHPIFYGPWFVCKTCRASFKEEKHYLSHRLMQHPAIECSLCKRKFVRQQDLTRHIITKHGPASHVSCQLCPSTFSCKDYLLEHVRRCHRSAARQ</sequence>
<gene>
    <name evidence="1" type="ORF">HPB49_023043</name>
</gene>
<keyword evidence="2" id="KW-1185">Reference proteome</keyword>
<accession>A0ACB8DRJ0</accession>
<dbReference type="Proteomes" id="UP000821865">
    <property type="component" value="Chromosome 10"/>
</dbReference>
<reference evidence="1" key="1">
    <citation type="submission" date="2020-05" db="EMBL/GenBank/DDBJ databases">
        <title>Large-scale comparative analyses of tick genomes elucidate their genetic diversity and vector capacities.</title>
        <authorList>
            <person name="Jia N."/>
            <person name="Wang J."/>
            <person name="Shi W."/>
            <person name="Du L."/>
            <person name="Sun Y."/>
            <person name="Zhan W."/>
            <person name="Jiang J."/>
            <person name="Wang Q."/>
            <person name="Zhang B."/>
            <person name="Ji P."/>
            <person name="Sakyi L.B."/>
            <person name="Cui X."/>
            <person name="Yuan T."/>
            <person name="Jiang B."/>
            <person name="Yang W."/>
            <person name="Lam T.T.-Y."/>
            <person name="Chang Q."/>
            <person name="Ding S."/>
            <person name="Wang X."/>
            <person name="Zhu J."/>
            <person name="Ruan X."/>
            <person name="Zhao L."/>
            <person name="Wei J."/>
            <person name="Que T."/>
            <person name="Du C."/>
            <person name="Cheng J."/>
            <person name="Dai P."/>
            <person name="Han X."/>
            <person name="Huang E."/>
            <person name="Gao Y."/>
            <person name="Liu J."/>
            <person name="Shao H."/>
            <person name="Ye R."/>
            <person name="Li L."/>
            <person name="Wei W."/>
            <person name="Wang X."/>
            <person name="Wang C."/>
            <person name="Yang T."/>
            <person name="Huo Q."/>
            <person name="Li W."/>
            <person name="Guo W."/>
            <person name="Chen H."/>
            <person name="Zhou L."/>
            <person name="Ni X."/>
            <person name="Tian J."/>
            <person name="Zhou Y."/>
            <person name="Sheng Y."/>
            <person name="Liu T."/>
            <person name="Pan Y."/>
            <person name="Xia L."/>
            <person name="Li J."/>
            <person name="Zhao F."/>
            <person name="Cao W."/>
        </authorList>
    </citation>
    <scope>NUCLEOTIDE SEQUENCE</scope>
    <source>
        <strain evidence="1">Dsil-2018</strain>
    </source>
</reference>
<evidence type="ECO:0000313" key="2">
    <source>
        <dbReference type="Proteomes" id="UP000821865"/>
    </source>
</evidence>
<evidence type="ECO:0000313" key="1">
    <source>
        <dbReference type="EMBL" id="KAH7975063.1"/>
    </source>
</evidence>
<proteinExistence type="predicted"/>